<gene>
    <name evidence="2" type="primary">Nfu_g_1_022786</name>
</gene>
<feature type="region of interest" description="Disordered" evidence="1">
    <location>
        <begin position="1"/>
        <end position="83"/>
    </location>
</feature>
<dbReference type="AlphaFoldDB" id="A0A1A8BQ55"/>
<reference evidence="2" key="1">
    <citation type="submission" date="2016-05" db="EMBL/GenBank/DDBJ databases">
        <authorList>
            <person name="Lavstsen T."/>
            <person name="Jespersen J.S."/>
        </authorList>
    </citation>
    <scope>NUCLEOTIDE SEQUENCE</scope>
    <source>
        <tissue evidence="2">Brain</tissue>
    </source>
</reference>
<dbReference type="EMBL" id="HADZ01005037">
    <property type="protein sequence ID" value="SBP68978.1"/>
    <property type="molecule type" value="Transcribed_RNA"/>
</dbReference>
<feature type="compositionally biased region" description="Basic and acidic residues" evidence="1">
    <location>
        <begin position="71"/>
        <end position="83"/>
    </location>
</feature>
<accession>A0A1A8BQ55</accession>
<name>A0A1A8BQ55_NOTKA</name>
<sequence length="83" mass="9171">MEFTRWTVHGTASSERGERAAEGDNVLCCPRINGEGSDATTSASPRKSAAANETQRENRQTKPLCVPKKNHNMELDTTQQEHT</sequence>
<protein>
    <submittedName>
        <fullName evidence="2">Uncharacterized protein</fullName>
    </submittedName>
</protein>
<organism evidence="2">
    <name type="scientific">Nothobranchius kadleci</name>
    <name type="common">African annual killifish</name>
    <dbReference type="NCBI Taxonomy" id="1051664"/>
    <lineage>
        <taxon>Eukaryota</taxon>
        <taxon>Metazoa</taxon>
        <taxon>Chordata</taxon>
        <taxon>Craniata</taxon>
        <taxon>Vertebrata</taxon>
        <taxon>Euteleostomi</taxon>
        <taxon>Actinopterygii</taxon>
        <taxon>Neopterygii</taxon>
        <taxon>Teleostei</taxon>
        <taxon>Neoteleostei</taxon>
        <taxon>Acanthomorphata</taxon>
        <taxon>Ovalentaria</taxon>
        <taxon>Atherinomorphae</taxon>
        <taxon>Cyprinodontiformes</taxon>
        <taxon>Nothobranchiidae</taxon>
        <taxon>Nothobranchius</taxon>
    </lineage>
</organism>
<evidence type="ECO:0000313" key="2">
    <source>
        <dbReference type="EMBL" id="SBP68978.1"/>
    </source>
</evidence>
<proteinExistence type="predicted"/>
<reference evidence="2" key="2">
    <citation type="submission" date="2016-06" db="EMBL/GenBank/DDBJ databases">
        <title>The genome of a short-lived fish provides insights into sex chromosome evolution and the genetic control of aging.</title>
        <authorList>
            <person name="Reichwald K."/>
            <person name="Felder M."/>
            <person name="Petzold A."/>
            <person name="Koch P."/>
            <person name="Groth M."/>
            <person name="Platzer M."/>
        </authorList>
    </citation>
    <scope>NUCLEOTIDE SEQUENCE</scope>
    <source>
        <tissue evidence="2">Brain</tissue>
    </source>
</reference>
<evidence type="ECO:0000256" key="1">
    <source>
        <dbReference type="SAM" id="MobiDB-lite"/>
    </source>
</evidence>